<gene>
    <name evidence="1" type="ORF">PFISCL1PPCAC_25470</name>
</gene>
<protein>
    <submittedName>
        <fullName evidence="1">Uncharacterized protein</fullName>
    </submittedName>
</protein>
<evidence type="ECO:0000313" key="1">
    <source>
        <dbReference type="EMBL" id="GMT34173.1"/>
    </source>
</evidence>
<sequence>FTCKESGVTTNGTEFDITVPKKHVRHNFTADLMFCSFIIELKQNISDLSAVRISSYFDALRRYTFRSTEIKYGIPIQYNDMNPKWNKPRWYSSGS</sequence>
<feature type="non-terminal residue" evidence="1">
    <location>
        <position position="1"/>
    </location>
</feature>
<dbReference type="Proteomes" id="UP001432322">
    <property type="component" value="Unassembled WGS sequence"/>
</dbReference>
<organism evidence="1 2">
    <name type="scientific">Pristionchus fissidentatus</name>
    <dbReference type="NCBI Taxonomy" id="1538716"/>
    <lineage>
        <taxon>Eukaryota</taxon>
        <taxon>Metazoa</taxon>
        <taxon>Ecdysozoa</taxon>
        <taxon>Nematoda</taxon>
        <taxon>Chromadorea</taxon>
        <taxon>Rhabditida</taxon>
        <taxon>Rhabditina</taxon>
        <taxon>Diplogasteromorpha</taxon>
        <taxon>Diplogasteroidea</taxon>
        <taxon>Neodiplogasteridae</taxon>
        <taxon>Pristionchus</taxon>
    </lineage>
</organism>
<feature type="non-terminal residue" evidence="1">
    <location>
        <position position="95"/>
    </location>
</feature>
<name>A0AAV5WS66_9BILA</name>
<keyword evidence="2" id="KW-1185">Reference proteome</keyword>
<accession>A0AAV5WS66</accession>
<proteinExistence type="predicted"/>
<reference evidence="1" key="1">
    <citation type="submission" date="2023-10" db="EMBL/GenBank/DDBJ databases">
        <title>Genome assembly of Pristionchus species.</title>
        <authorList>
            <person name="Yoshida K."/>
            <person name="Sommer R.J."/>
        </authorList>
    </citation>
    <scope>NUCLEOTIDE SEQUENCE</scope>
    <source>
        <strain evidence="1">RS5133</strain>
    </source>
</reference>
<dbReference type="EMBL" id="BTSY01000006">
    <property type="protein sequence ID" value="GMT34173.1"/>
    <property type="molecule type" value="Genomic_DNA"/>
</dbReference>
<comment type="caution">
    <text evidence="1">The sequence shown here is derived from an EMBL/GenBank/DDBJ whole genome shotgun (WGS) entry which is preliminary data.</text>
</comment>
<dbReference type="AlphaFoldDB" id="A0AAV5WS66"/>
<evidence type="ECO:0000313" key="2">
    <source>
        <dbReference type="Proteomes" id="UP001432322"/>
    </source>
</evidence>